<evidence type="ECO:0000256" key="2">
    <source>
        <dbReference type="ARBA" id="ARBA00009142"/>
    </source>
</evidence>
<feature type="transmembrane region" description="Helical" evidence="8">
    <location>
        <begin position="147"/>
        <end position="168"/>
    </location>
</feature>
<keyword evidence="6 8" id="KW-1133">Transmembrane helix</keyword>
<organism evidence="9 10">
    <name type="scientific">Massilia forsythiae</name>
    <dbReference type="NCBI Taxonomy" id="2728020"/>
    <lineage>
        <taxon>Bacteria</taxon>
        <taxon>Pseudomonadati</taxon>
        <taxon>Pseudomonadota</taxon>
        <taxon>Betaproteobacteria</taxon>
        <taxon>Burkholderiales</taxon>
        <taxon>Oxalobacteraceae</taxon>
        <taxon>Telluria group</taxon>
        <taxon>Massilia</taxon>
    </lineage>
</organism>
<name>A0A7Z2ZSI9_9BURK</name>
<dbReference type="Pfam" id="PF01925">
    <property type="entry name" value="TauE"/>
    <property type="match status" value="1"/>
</dbReference>
<dbReference type="Proteomes" id="UP000502415">
    <property type="component" value="Chromosome"/>
</dbReference>
<dbReference type="PANTHER" id="PTHR30269:SF32">
    <property type="entry name" value="MEMBRANE TRANSPORTER PROTEIN-RELATED"/>
    <property type="match status" value="1"/>
</dbReference>
<evidence type="ECO:0000313" key="10">
    <source>
        <dbReference type="Proteomes" id="UP000502415"/>
    </source>
</evidence>
<dbReference type="GO" id="GO:0005886">
    <property type="term" value="C:plasma membrane"/>
    <property type="evidence" value="ECO:0007669"/>
    <property type="project" value="UniProtKB-SubCell"/>
</dbReference>
<feature type="transmembrane region" description="Helical" evidence="8">
    <location>
        <begin position="80"/>
        <end position="102"/>
    </location>
</feature>
<dbReference type="InterPro" id="IPR002781">
    <property type="entry name" value="TM_pro_TauE-like"/>
</dbReference>
<keyword evidence="10" id="KW-1185">Reference proteome</keyword>
<gene>
    <name evidence="9" type="ORF">HH212_11505</name>
</gene>
<feature type="transmembrane region" description="Helical" evidence="8">
    <location>
        <begin position="180"/>
        <end position="203"/>
    </location>
</feature>
<feature type="transmembrane region" description="Helical" evidence="8">
    <location>
        <begin position="239"/>
        <end position="257"/>
    </location>
</feature>
<evidence type="ECO:0000256" key="4">
    <source>
        <dbReference type="ARBA" id="ARBA00022475"/>
    </source>
</evidence>
<evidence type="ECO:0000256" key="6">
    <source>
        <dbReference type="ARBA" id="ARBA00022989"/>
    </source>
</evidence>
<comment type="similarity">
    <text evidence="2 8">Belongs to the 4-toluene sulfonate uptake permease (TSUP) (TC 2.A.102) family.</text>
</comment>
<feature type="transmembrane region" description="Helical" evidence="8">
    <location>
        <begin position="209"/>
        <end position="227"/>
    </location>
</feature>
<feature type="transmembrane region" description="Helical" evidence="8">
    <location>
        <begin position="114"/>
        <end position="135"/>
    </location>
</feature>
<keyword evidence="3" id="KW-0813">Transport</keyword>
<keyword evidence="5 8" id="KW-0812">Transmembrane</keyword>
<evidence type="ECO:0000256" key="1">
    <source>
        <dbReference type="ARBA" id="ARBA00004651"/>
    </source>
</evidence>
<feature type="transmembrane region" description="Helical" evidence="8">
    <location>
        <begin position="12"/>
        <end position="39"/>
    </location>
</feature>
<evidence type="ECO:0000313" key="9">
    <source>
        <dbReference type="EMBL" id="QJE00568.1"/>
    </source>
</evidence>
<comment type="subcellular location">
    <subcellularLocation>
        <location evidence="1 8">Cell membrane</location>
        <topology evidence="1 8">Multi-pass membrane protein</topology>
    </subcellularLocation>
</comment>
<dbReference type="PANTHER" id="PTHR30269">
    <property type="entry name" value="TRANSMEMBRANE PROTEIN YFCA"/>
    <property type="match status" value="1"/>
</dbReference>
<keyword evidence="7 8" id="KW-0472">Membrane</keyword>
<evidence type="ECO:0000256" key="5">
    <source>
        <dbReference type="ARBA" id="ARBA00022692"/>
    </source>
</evidence>
<dbReference type="KEGG" id="mfy:HH212_11505"/>
<keyword evidence="4 8" id="KW-1003">Cell membrane</keyword>
<reference evidence="9 10" key="1">
    <citation type="submission" date="2020-04" db="EMBL/GenBank/DDBJ databases">
        <title>Genome sequencing of novel species.</title>
        <authorList>
            <person name="Heo J."/>
            <person name="Kim S.-J."/>
            <person name="Kim J.-S."/>
            <person name="Hong S.-B."/>
            <person name="Kwon S.-W."/>
        </authorList>
    </citation>
    <scope>NUCLEOTIDE SEQUENCE [LARGE SCALE GENOMIC DNA]</scope>
    <source>
        <strain evidence="9 10">GN2-R2</strain>
    </source>
</reference>
<accession>A0A7Z2ZSI9</accession>
<protein>
    <recommendedName>
        <fullName evidence="8">Probable membrane transporter protein</fullName>
    </recommendedName>
</protein>
<dbReference type="AlphaFoldDB" id="A0A7Z2ZSI9"/>
<evidence type="ECO:0000256" key="8">
    <source>
        <dbReference type="RuleBase" id="RU363041"/>
    </source>
</evidence>
<evidence type="ECO:0000256" key="7">
    <source>
        <dbReference type="ARBA" id="ARBA00023136"/>
    </source>
</evidence>
<dbReference type="RefSeq" id="WP_170202600.1">
    <property type="nucleotide sequence ID" value="NZ_CP051685.1"/>
</dbReference>
<dbReference type="InterPro" id="IPR052017">
    <property type="entry name" value="TSUP"/>
</dbReference>
<dbReference type="EMBL" id="CP051685">
    <property type="protein sequence ID" value="QJE00568.1"/>
    <property type="molecule type" value="Genomic_DNA"/>
</dbReference>
<proteinExistence type="inferred from homology"/>
<evidence type="ECO:0000256" key="3">
    <source>
        <dbReference type="ARBA" id="ARBA00022448"/>
    </source>
</evidence>
<sequence length="262" mass="26557">MDTIILGQRPLALAFIFLVFLLAGTVKGVVGLGLPTVAVGLLGTLMAPREAAALLVLPSLVTNVWQLTAGPAIGPLWRRLWPMLAGIAAGTLAGGLLVPAAADAAASASAIADANAALGGALVLYAASGLASYTLPVAPRFEAVAGPLVGAATGAITAFTGVFVIPAVPYLGGLRLERDALVQALGLAFTASTCALAASLLLAGEWRPGVAGASFAALLPALLGMWLGQRVRGRIRPALFRRCFFVGLLALGAHLMLRPFLH</sequence>